<dbReference type="Gene3D" id="3.10.580.10">
    <property type="entry name" value="CBS-domain"/>
    <property type="match status" value="1"/>
</dbReference>
<evidence type="ECO:0000313" key="4">
    <source>
        <dbReference type="Proteomes" id="UP001594351"/>
    </source>
</evidence>
<dbReference type="InterPro" id="IPR046342">
    <property type="entry name" value="CBS_dom_sf"/>
</dbReference>
<reference evidence="3 4" key="1">
    <citation type="submission" date="2024-09" db="EMBL/GenBank/DDBJ databases">
        <title>Laminarin stimulates single cell rates of sulfate reduction while oxygen inhibits transcriptomic activity in coastal marine sediment.</title>
        <authorList>
            <person name="Lindsay M."/>
            <person name="Orcutt B."/>
            <person name="Emerson D."/>
            <person name="Stepanauskas R."/>
            <person name="D'Angelo T."/>
        </authorList>
    </citation>
    <scope>NUCLEOTIDE SEQUENCE [LARGE SCALE GENOMIC DNA]</scope>
    <source>
        <strain evidence="3">SAG AM-311-K15</strain>
    </source>
</reference>
<organism evidence="3 4">
    <name type="scientific">candidate division CSSED10-310 bacterium</name>
    <dbReference type="NCBI Taxonomy" id="2855610"/>
    <lineage>
        <taxon>Bacteria</taxon>
        <taxon>Bacteria division CSSED10-310</taxon>
    </lineage>
</organism>
<keyword evidence="1" id="KW-0129">CBS domain</keyword>
<keyword evidence="4" id="KW-1185">Reference proteome</keyword>
<evidence type="ECO:0000313" key="3">
    <source>
        <dbReference type="EMBL" id="MFC1848984.1"/>
    </source>
</evidence>
<proteinExistence type="predicted"/>
<comment type="caution">
    <text evidence="3">The sequence shown here is derived from an EMBL/GenBank/DDBJ whole genome shotgun (WGS) entry which is preliminary data.</text>
</comment>
<dbReference type="InterPro" id="IPR000644">
    <property type="entry name" value="CBS_dom"/>
</dbReference>
<evidence type="ECO:0000259" key="2">
    <source>
        <dbReference type="PROSITE" id="PS51371"/>
    </source>
</evidence>
<dbReference type="PROSITE" id="PS51371">
    <property type="entry name" value="CBS"/>
    <property type="match status" value="1"/>
</dbReference>
<name>A0ABV6YS34_UNCC1</name>
<dbReference type="Proteomes" id="UP001594351">
    <property type="component" value="Unassembled WGS sequence"/>
</dbReference>
<sequence length="175" mass="20773">MDIKRAVDVMIPLDNYPHMPYWFSIRQAIFQLEQFEFEIDNRKSMPRVVLIFNENYELLGMVRRRDILRALEPDKLTAKLPFSFKKIFERRGEPDLSETQYDRILKAIKERAERPVSDVMMPIKTTVDHDDNLVKVIYEIVENDLYLIPVLQDGELVGVIRTVEILHEVKKIILE</sequence>
<accession>A0ABV6YS34</accession>
<dbReference type="SUPFAM" id="SSF54631">
    <property type="entry name" value="CBS-domain pair"/>
    <property type="match status" value="1"/>
</dbReference>
<protein>
    <submittedName>
        <fullName evidence="3">CBS domain-containing protein</fullName>
    </submittedName>
</protein>
<dbReference type="EMBL" id="JBHPBY010000015">
    <property type="protein sequence ID" value="MFC1848984.1"/>
    <property type="molecule type" value="Genomic_DNA"/>
</dbReference>
<dbReference type="Pfam" id="PF00571">
    <property type="entry name" value="CBS"/>
    <property type="match status" value="2"/>
</dbReference>
<feature type="domain" description="CBS" evidence="2">
    <location>
        <begin position="120"/>
        <end position="175"/>
    </location>
</feature>
<evidence type="ECO:0000256" key="1">
    <source>
        <dbReference type="PROSITE-ProRule" id="PRU00703"/>
    </source>
</evidence>
<gene>
    <name evidence="3" type="ORF">ACFL27_02135</name>
</gene>